<feature type="domain" description="Hedgehog/Intein (Hint)" evidence="1">
    <location>
        <begin position="492"/>
        <end position="614"/>
    </location>
</feature>
<organism evidence="2">
    <name type="scientific">viral metagenome</name>
    <dbReference type="NCBI Taxonomy" id="1070528"/>
    <lineage>
        <taxon>unclassified sequences</taxon>
        <taxon>metagenomes</taxon>
        <taxon>organismal metagenomes</taxon>
    </lineage>
</organism>
<evidence type="ECO:0000259" key="1">
    <source>
        <dbReference type="Pfam" id="PF13403"/>
    </source>
</evidence>
<accession>A0A6C0D950</accession>
<reference evidence="2" key="1">
    <citation type="journal article" date="2020" name="Nature">
        <title>Giant virus diversity and host interactions through global metagenomics.</title>
        <authorList>
            <person name="Schulz F."/>
            <person name="Roux S."/>
            <person name="Paez-Espino D."/>
            <person name="Jungbluth S."/>
            <person name="Walsh D.A."/>
            <person name="Denef V.J."/>
            <person name="McMahon K.D."/>
            <person name="Konstantinidis K.T."/>
            <person name="Eloe-Fadrosh E.A."/>
            <person name="Kyrpides N.C."/>
            <person name="Woyke T."/>
        </authorList>
    </citation>
    <scope>NUCLEOTIDE SEQUENCE</scope>
    <source>
        <strain evidence="2">GVMAG-M-3300023174-130</strain>
    </source>
</reference>
<dbReference type="EMBL" id="MN739554">
    <property type="protein sequence ID" value="QHT12983.1"/>
    <property type="molecule type" value="Genomic_DNA"/>
</dbReference>
<dbReference type="SUPFAM" id="SSF110296">
    <property type="entry name" value="Oligoxyloglucan reducing end-specific cellobiohydrolase"/>
    <property type="match status" value="1"/>
</dbReference>
<name>A0A6C0D950_9ZZZZ</name>
<protein>
    <recommendedName>
        <fullName evidence="1">Hedgehog/Intein (Hint) domain-containing protein</fullName>
    </recommendedName>
</protein>
<proteinExistence type="predicted"/>
<evidence type="ECO:0000313" key="2">
    <source>
        <dbReference type="EMBL" id="QHT12983.1"/>
    </source>
</evidence>
<dbReference type="Pfam" id="PF13403">
    <property type="entry name" value="Hint_2"/>
    <property type="match status" value="1"/>
</dbReference>
<dbReference type="AlphaFoldDB" id="A0A6C0D950"/>
<sequence length="660" mass="73861">MIYYINKSNINNEGVYYYTDLDQMSDIGVSAGWHISGNDLTNALITKITYLPNKNIITINGGIINSEGYYYFTPFSAFPSDDDPYPEEPESNEYIHSGTFLGKTTDELISGIAIYSDSNGIKTIYCCTFTKTTTPINDIYGGIYSTTIPSVNTNDKTEYIFEKITNSPNKHFSKLTIDSNKNIYAVATTFNGIAGGLYKINNIGISNIFPQQTSLTKVSANSQRIIVTSIDSITRKGFIYTSIDGGINFNQYNSQNLHYTSTCIATTSNKAYASANDDSNGGLFRLVITSWENITPNDAGNNFSYITCNNSGSIVVACTGSSILEGFIYVNENSGQRDIWQRIIKDFSSYDNNMFNKWSSVTVNSSGTNIDASDFYGNFWKSSDLGNSWHVMNKISNNNMTTNLNNETNYYWNSSTNNLIMNSTHFWSSSYVYKNLKADDYDDVESNPYIDTEETGDVIAESSGDIIKVITIDNTPPPTPTPTPIPLPISDICFIAGTPIVTNQGIIPIEKINPKIHTIRNKKIIAITKTISQDDYLVCFEKNSLGPELPNKKTIMSKDHKLFYKGKIAEAKKFLGKFNKVTKITYNGEILYNVLMEDCYKINVNNLTCESLDPDNVIAKLYTEYNDEKCKNSLIIKMNESILKQDYPTYKNIVKSIVKS</sequence>
<dbReference type="InterPro" id="IPR028992">
    <property type="entry name" value="Hedgehog/Intein_dom"/>
</dbReference>